<dbReference type="InterPro" id="IPR005467">
    <property type="entry name" value="His_kinase_dom"/>
</dbReference>
<dbReference type="GO" id="GO:0000155">
    <property type="term" value="F:phosphorelay sensor kinase activity"/>
    <property type="evidence" value="ECO:0007669"/>
    <property type="project" value="InterPro"/>
</dbReference>
<keyword evidence="4" id="KW-0808">Transferase</keyword>
<evidence type="ECO:0000256" key="6">
    <source>
        <dbReference type="SAM" id="Coils"/>
    </source>
</evidence>
<dbReference type="GO" id="GO:0007234">
    <property type="term" value="P:osmosensory signaling via phosphorelay pathway"/>
    <property type="evidence" value="ECO:0007669"/>
    <property type="project" value="TreeGrafter"/>
</dbReference>
<dbReference type="RefSeq" id="WP_106683194.1">
    <property type="nucleotide sequence ID" value="NZ_CP027667.1"/>
</dbReference>
<dbReference type="InterPro" id="IPR003594">
    <property type="entry name" value="HATPase_dom"/>
</dbReference>
<dbReference type="SMART" id="SM00387">
    <property type="entry name" value="HATPase_c"/>
    <property type="match status" value="1"/>
</dbReference>
<dbReference type="GO" id="GO:0030295">
    <property type="term" value="F:protein kinase activator activity"/>
    <property type="evidence" value="ECO:0007669"/>
    <property type="project" value="TreeGrafter"/>
</dbReference>
<feature type="domain" description="Histidine kinase" evidence="7">
    <location>
        <begin position="40"/>
        <end position="260"/>
    </location>
</feature>
<dbReference type="InterPro" id="IPR003661">
    <property type="entry name" value="HisK_dim/P_dom"/>
</dbReference>
<dbReference type="KEGG" id="mela:C6568_05135"/>
<dbReference type="InterPro" id="IPR036097">
    <property type="entry name" value="HisK_dim/P_sf"/>
</dbReference>
<accession>A0A2R3QAM2</accession>
<evidence type="ECO:0000259" key="7">
    <source>
        <dbReference type="PROSITE" id="PS50109"/>
    </source>
</evidence>
<dbReference type="AlphaFoldDB" id="A0A2R3QAM2"/>
<dbReference type="SUPFAM" id="SSF55874">
    <property type="entry name" value="ATPase domain of HSP90 chaperone/DNA topoisomerase II/histidine kinase"/>
    <property type="match status" value="1"/>
</dbReference>
<dbReference type="EC" id="2.7.13.3" evidence="2"/>
<evidence type="ECO:0000256" key="4">
    <source>
        <dbReference type="ARBA" id="ARBA00022679"/>
    </source>
</evidence>
<dbReference type="InterPro" id="IPR050351">
    <property type="entry name" value="BphY/WalK/GraS-like"/>
</dbReference>
<comment type="catalytic activity">
    <reaction evidence="1">
        <text>ATP + protein L-histidine = ADP + protein N-phospho-L-histidine.</text>
        <dbReference type="EC" id="2.7.13.3"/>
    </reaction>
</comment>
<dbReference type="CDD" id="cd00082">
    <property type="entry name" value="HisKA"/>
    <property type="match status" value="1"/>
</dbReference>
<evidence type="ECO:0000256" key="2">
    <source>
        <dbReference type="ARBA" id="ARBA00012438"/>
    </source>
</evidence>
<name>A0A2R3QAM2_9BURK</name>
<dbReference type="GO" id="GO:0000156">
    <property type="term" value="F:phosphorelay response regulator activity"/>
    <property type="evidence" value="ECO:0007669"/>
    <property type="project" value="TreeGrafter"/>
</dbReference>
<dbReference type="PRINTS" id="PR00344">
    <property type="entry name" value="BCTRLSENSOR"/>
</dbReference>
<proteinExistence type="predicted"/>
<evidence type="ECO:0000256" key="3">
    <source>
        <dbReference type="ARBA" id="ARBA00022553"/>
    </source>
</evidence>
<dbReference type="PANTHER" id="PTHR42878">
    <property type="entry name" value="TWO-COMPONENT HISTIDINE KINASE"/>
    <property type="match status" value="1"/>
</dbReference>
<feature type="coiled-coil region" evidence="6">
    <location>
        <begin position="13"/>
        <end position="40"/>
    </location>
</feature>
<dbReference type="PANTHER" id="PTHR42878:SF15">
    <property type="entry name" value="BACTERIOPHYTOCHROME"/>
    <property type="match status" value="1"/>
</dbReference>
<keyword evidence="9" id="KW-1185">Reference proteome</keyword>
<dbReference type="PROSITE" id="PS50109">
    <property type="entry name" value="HIS_KIN"/>
    <property type="match status" value="1"/>
</dbReference>
<reference evidence="8 9" key="1">
    <citation type="submission" date="2018-03" db="EMBL/GenBank/DDBJ databases">
        <title>Genome sequencing of Melaminivora sp.</title>
        <authorList>
            <person name="Kim S.-J."/>
            <person name="Heo J."/>
            <person name="Ahn J.-H."/>
            <person name="Kwon S.-W."/>
        </authorList>
    </citation>
    <scope>NUCLEOTIDE SEQUENCE [LARGE SCALE GENOMIC DNA]</scope>
    <source>
        <strain evidence="8 9">SC2-9</strain>
    </source>
</reference>
<evidence type="ECO:0000256" key="1">
    <source>
        <dbReference type="ARBA" id="ARBA00000085"/>
    </source>
</evidence>
<dbReference type="Gene3D" id="3.30.565.10">
    <property type="entry name" value="Histidine kinase-like ATPase, C-terminal domain"/>
    <property type="match status" value="1"/>
</dbReference>
<dbReference type="OrthoDB" id="9808408at2"/>
<dbReference type="Proteomes" id="UP000237925">
    <property type="component" value="Chromosome"/>
</dbReference>
<dbReference type="SUPFAM" id="SSF47384">
    <property type="entry name" value="Homodimeric domain of signal transducing histidine kinase"/>
    <property type="match status" value="1"/>
</dbReference>
<dbReference type="EMBL" id="CP027667">
    <property type="protein sequence ID" value="AVO48714.1"/>
    <property type="molecule type" value="Genomic_DNA"/>
</dbReference>
<organism evidence="8 9">
    <name type="scientific">Melaminivora suipulveris</name>
    <dbReference type="NCBI Taxonomy" id="2109913"/>
    <lineage>
        <taxon>Bacteria</taxon>
        <taxon>Pseudomonadati</taxon>
        <taxon>Pseudomonadota</taxon>
        <taxon>Betaproteobacteria</taxon>
        <taxon>Burkholderiales</taxon>
        <taxon>Comamonadaceae</taxon>
        <taxon>Melaminivora</taxon>
    </lineage>
</organism>
<evidence type="ECO:0000313" key="9">
    <source>
        <dbReference type="Proteomes" id="UP000237925"/>
    </source>
</evidence>
<gene>
    <name evidence="8" type="ORF">C6568_05135</name>
</gene>
<dbReference type="Gene3D" id="1.10.287.130">
    <property type="match status" value="1"/>
</dbReference>
<keyword evidence="6" id="KW-0175">Coiled coil</keyword>
<sequence length="273" mass="28843">MSAAATPASGANADAETDALAQAQRQIAEMAAAQEAFMRRVVHDLGAPLRHVTSYGALVRELLGELQQPPAQVAEALECVATMEQSARRMAAMLEGLRAIAEVTRAPLRCAAVDPAALAQQARAQLEGRVAGRAVQWAIQERMPSVQADPALLRSVFEQLLDNALKFSRSRDPARIQVAAEVQGSHVRITVQDNGAGFDPARAQALFGVFERLHRESEFEGVGAGLALCRAIAQRHGASIEASAVPGQGCVIELDWPAAGDIDSGASRPANSI</sequence>
<evidence type="ECO:0000256" key="5">
    <source>
        <dbReference type="ARBA" id="ARBA00022777"/>
    </source>
</evidence>
<protein>
    <recommendedName>
        <fullName evidence="2">histidine kinase</fullName>
        <ecNumber evidence="2">2.7.13.3</ecNumber>
    </recommendedName>
</protein>
<dbReference type="InterPro" id="IPR004358">
    <property type="entry name" value="Sig_transdc_His_kin-like_C"/>
</dbReference>
<keyword evidence="3" id="KW-0597">Phosphoprotein</keyword>
<dbReference type="Pfam" id="PF02518">
    <property type="entry name" value="HATPase_c"/>
    <property type="match status" value="1"/>
</dbReference>
<dbReference type="InterPro" id="IPR036890">
    <property type="entry name" value="HATPase_C_sf"/>
</dbReference>
<keyword evidence="5 8" id="KW-0418">Kinase</keyword>
<evidence type="ECO:0000313" key="8">
    <source>
        <dbReference type="EMBL" id="AVO48714.1"/>
    </source>
</evidence>